<dbReference type="PANTHER" id="PTHR40375">
    <property type="entry name" value="SPORULATION-SPECIFIC PROTEIN 22"/>
    <property type="match status" value="1"/>
</dbReference>
<proteinExistence type="predicted"/>
<keyword evidence="1" id="KW-0469">Meiosis</keyword>
<evidence type="ECO:0000313" key="3">
    <source>
        <dbReference type="Proteomes" id="UP000054477"/>
    </source>
</evidence>
<dbReference type="AlphaFoldDB" id="A0A0C9WQE8"/>
<evidence type="ECO:0000313" key="2">
    <source>
        <dbReference type="EMBL" id="KIJ89928.1"/>
    </source>
</evidence>
<dbReference type="HOGENOM" id="CLU_006898_0_0_1"/>
<accession>A0A0C9WQE8</accession>
<reference evidence="3" key="2">
    <citation type="submission" date="2015-01" db="EMBL/GenBank/DDBJ databases">
        <title>Evolutionary Origins and Diversification of the Mycorrhizal Mutualists.</title>
        <authorList>
            <consortium name="DOE Joint Genome Institute"/>
            <consortium name="Mycorrhizal Genomics Consortium"/>
            <person name="Kohler A."/>
            <person name="Kuo A."/>
            <person name="Nagy L.G."/>
            <person name="Floudas D."/>
            <person name="Copeland A."/>
            <person name="Barry K.W."/>
            <person name="Cichocki N."/>
            <person name="Veneault-Fourrey C."/>
            <person name="LaButti K."/>
            <person name="Lindquist E.A."/>
            <person name="Lipzen A."/>
            <person name="Lundell T."/>
            <person name="Morin E."/>
            <person name="Murat C."/>
            <person name="Riley R."/>
            <person name="Ohm R."/>
            <person name="Sun H."/>
            <person name="Tunlid A."/>
            <person name="Henrissat B."/>
            <person name="Grigoriev I.V."/>
            <person name="Hibbett D.S."/>
            <person name="Martin F."/>
        </authorList>
    </citation>
    <scope>NUCLEOTIDE SEQUENCE [LARGE SCALE GENOMIC DNA]</scope>
    <source>
        <strain evidence="3">LaAM-08-1</strain>
    </source>
</reference>
<dbReference type="EMBL" id="KN839358">
    <property type="protein sequence ID" value="KIJ89928.1"/>
    <property type="molecule type" value="Genomic_DNA"/>
</dbReference>
<name>A0A0C9WQE8_9AGAR</name>
<sequence length="594" mass="66767">MSDKITGDHQRLALLPPHIRELLAYKPTSAQDGTKPADAVEWLQKAFFMADQLDDTAGVRELGNSSPKAYFVSESYDRAEAVLNELLPTIDASTDHASFEYQELRWLRLAVLKRRKAGDPALLDAFKPIINQMELTEPNITELVFGFHADITLGAHAHIFSALVTNVNLHCLSRALRDRESETDHVDRLVLSLIFHCSKDDDHARAMKTLESTFLIWQYGGCHYKAKKWSEVAEWYIAGSHQLFRSHSLLSSSKCLWKAALCYIEKREYAHASTVIRRCPTNEATTHYTIFLTAVHQVVRVINDMRKAPDFDRKMLLLAMQISHQSEMGTLLLSVLEGLLKTLKMGSGGNAVVQAMTLIRCIVKLILQLLVEPAANKPLLIDTAVNHYRTARILTAAASEQRAVSLIFKDVSWLSRTAYNCAVEGCLDWENTGEQISELFDISRELLEACCNALPVDVDSESRLHLVNASFAAVSGRVFSVREIVSSTGAVEQLRIITADIKTSKNRITDILNKARTLDEGEADRIQYFLHTLRVFETEFLVHLKEWNQEIVKSGLLAVDTYEAIDTLWVDKDCPGNGKYATLFFLISAVMALK</sequence>
<dbReference type="InterPro" id="IPR013940">
    <property type="entry name" value="Spo22/ZIP4/TEX11"/>
</dbReference>
<dbReference type="Pfam" id="PF08631">
    <property type="entry name" value="SPO22"/>
    <property type="match status" value="1"/>
</dbReference>
<dbReference type="InterPro" id="IPR039057">
    <property type="entry name" value="Spo22/ZIP4"/>
</dbReference>
<protein>
    <submittedName>
        <fullName evidence="2">Unplaced genomic scaffold K443scaffold_823, whole genome shotgun sequence</fullName>
    </submittedName>
</protein>
<reference evidence="2 3" key="1">
    <citation type="submission" date="2014-04" db="EMBL/GenBank/DDBJ databases">
        <authorList>
            <consortium name="DOE Joint Genome Institute"/>
            <person name="Kuo A."/>
            <person name="Kohler A."/>
            <person name="Nagy L.G."/>
            <person name="Floudas D."/>
            <person name="Copeland A."/>
            <person name="Barry K.W."/>
            <person name="Cichocki N."/>
            <person name="Veneault-Fourrey C."/>
            <person name="LaButti K."/>
            <person name="Lindquist E.A."/>
            <person name="Lipzen A."/>
            <person name="Lundell T."/>
            <person name="Morin E."/>
            <person name="Murat C."/>
            <person name="Sun H."/>
            <person name="Tunlid A."/>
            <person name="Henrissat B."/>
            <person name="Grigoriev I.V."/>
            <person name="Hibbett D.S."/>
            <person name="Martin F."/>
            <person name="Nordberg H.P."/>
            <person name="Cantor M.N."/>
            <person name="Hua S.X."/>
        </authorList>
    </citation>
    <scope>NUCLEOTIDE SEQUENCE [LARGE SCALE GENOMIC DNA]</scope>
    <source>
        <strain evidence="2 3">LaAM-08-1</strain>
    </source>
</reference>
<dbReference type="PANTHER" id="PTHR40375:SF2">
    <property type="entry name" value="SPORULATION-SPECIFIC PROTEIN 22"/>
    <property type="match status" value="1"/>
</dbReference>
<gene>
    <name evidence="2" type="ORF">K443DRAFT_135713</name>
</gene>
<keyword evidence="3" id="KW-1185">Reference proteome</keyword>
<evidence type="ECO:0000256" key="1">
    <source>
        <dbReference type="ARBA" id="ARBA00023254"/>
    </source>
</evidence>
<organism evidence="2 3">
    <name type="scientific">Laccaria amethystina LaAM-08-1</name>
    <dbReference type="NCBI Taxonomy" id="1095629"/>
    <lineage>
        <taxon>Eukaryota</taxon>
        <taxon>Fungi</taxon>
        <taxon>Dikarya</taxon>
        <taxon>Basidiomycota</taxon>
        <taxon>Agaricomycotina</taxon>
        <taxon>Agaricomycetes</taxon>
        <taxon>Agaricomycetidae</taxon>
        <taxon>Agaricales</taxon>
        <taxon>Agaricineae</taxon>
        <taxon>Hydnangiaceae</taxon>
        <taxon>Laccaria</taxon>
    </lineage>
</organism>
<dbReference type="GO" id="GO:0090173">
    <property type="term" value="P:regulation of synaptonemal complex assembly"/>
    <property type="evidence" value="ECO:0007669"/>
    <property type="project" value="InterPro"/>
</dbReference>
<dbReference type="OrthoDB" id="65716at2759"/>
<dbReference type="GO" id="GO:0051321">
    <property type="term" value="P:meiotic cell cycle"/>
    <property type="evidence" value="ECO:0007669"/>
    <property type="project" value="UniProtKB-KW"/>
</dbReference>
<dbReference type="Proteomes" id="UP000054477">
    <property type="component" value="Unassembled WGS sequence"/>
</dbReference>